<name>A0AAC9P7P5_9PROT</name>
<dbReference type="PANTHER" id="PTHR30029:SF2">
    <property type="entry name" value="STAGE V SPORULATION PROTEIN R"/>
    <property type="match status" value="1"/>
</dbReference>
<dbReference type="InterPro" id="IPR056174">
    <property type="entry name" value="SpoVR_N"/>
</dbReference>
<evidence type="ECO:0000259" key="1">
    <source>
        <dbReference type="Pfam" id="PF04293"/>
    </source>
</evidence>
<gene>
    <name evidence="3" type="ORF">GbCGDNIH9_0507</name>
</gene>
<organism evidence="3 4">
    <name type="scientific">Granulibacter bethesdensis</name>
    <dbReference type="NCBI Taxonomy" id="364410"/>
    <lineage>
        <taxon>Bacteria</taxon>
        <taxon>Pseudomonadati</taxon>
        <taxon>Pseudomonadota</taxon>
        <taxon>Alphaproteobacteria</taxon>
        <taxon>Acetobacterales</taxon>
        <taxon>Acetobacteraceae</taxon>
        <taxon>Granulibacter</taxon>
    </lineage>
</organism>
<dbReference type="Pfam" id="PF04293">
    <property type="entry name" value="SpoVR"/>
    <property type="match status" value="1"/>
</dbReference>
<protein>
    <submittedName>
        <fullName evidence="3">Stage V sporulation protein R</fullName>
    </submittedName>
</protein>
<dbReference type="EMBL" id="CP018191">
    <property type="protein sequence ID" value="APH53747.1"/>
    <property type="molecule type" value="Genomic_DNA"/>
</dbReference>
<accession>A0AAC9P7P5</accession>
<dbReference type="PANTHER" id="PTHR30029">
    <property type="entry name" value="STAGE V SPORULATION PROTEIN R"/>
    <property type="match status" value="1"/>
</dbReference>
<dbReference type="InterPro" id="IPR057270">
    <property type="entry name" value="Ycgb-like"/>
</dbReference>
<evidence type="ECO:0000313" key="3">
    <source>
        <dbReference type="EMBL" id="APH53747.1"/>
    </source>
</evidence>
<evidence type="ECO:0000259" key="2">
    <source>
        <dbReference type="Pfam" id="PF24755"/>
    </source>
</evidence>
<dbReference type="RefSeq" id="WP_072571995.1">
    <property type="nucleotide sequence ID" value="NZ_CP018191.1"/>
</dbReference>
<proteinExistence type="predicted"/>
<dbReference type="Proteomes" id="UP000182373">
    <property type="component" value="Chromosome"/>
</dbReference>
<dbReference type="AlphaFoldDB" id="A0AAC9P7P5"/>
<feature type="domain" description="SpoVR protein-like N-terminal" evidence="1">
    <location>
        <begin position="13"/>
        <end position="435"/>
    </location>
</feature>
<dbReference type="InterPro" id="IPR057008">
    <property type="entry name" value="SpoVR-like_C"/>
</dbReference>
<dbReference type="NCBIfam" id="NF008737">
    <property type="entry name" value="PRK11767.1"/>
    <property type="match status" value="1"/>
</dbReference>
<reference evidence="4" key="1">
    <citation type="submission" date="2016-11" db="EMBL/GenBank/DDBJ databases">
        <title>Comparative genomic and phenotypic analysis of Granulibacter bethesdensis clinical isolates from patients with chronic granulomatous disease.</title>
        <authorList>
            <person name="Zarember K.A."/>
            <person name="Porcella S.F."/>
            <person name="Chu J."/>
            <person name="Ding L."/>
            <person name="Dahlstrom E."/>
            <person name="Barbian K."/>
            <person name="Martens C."/>
            <person name="Sykora L."/>
            <person name="Kramer S."/>
            <person name="Pettinato A.M."/>
            <person name="Hong H."/>
            <person name="Wald G."/>
            <person name="Berg L.J."/>
            <person name="Rogge L.S."/>
            <person name="Greenberg D.E."/>
            <person name="Falcone E.L."/>
            <person name="Neves J.F."/>
            <person name="Simoes M.J."/>
            <person name="Casal M."/>
            <person name="Rodriguez-Lopez F.C."/>
            <person name="Zelazny A."/>
            <person name="Gallin J.I."/>
            <person name="Holland S.M."/>
        </authorList>
    </citation>
    <scope>NUCLEOTIDE SEQUENCE [LARGE SCALE GENOMIC DNA]</scope>
    <source>
        <strain evidence="4">NIH9.1</strain>
    </source>
</reference>
<evidence type="ECO:0000313" key="4">
    <source>
        <dbReference type="Proteomes" id="UP000182373"/>
    </source>
</evidence>
<feature type="domain" description="SpoVR-like C-terminal" evidence="2">
    <location>
        <begin position="439"/>
        <end position="493"/>
    </location>
</feature>
<dbReference type="Pfam" id="PF24755">
    <property type="entry name" value="SpoVR_C"/>
    <property type="match status" value="1"/>
</dbReference>
<dbReference type="InterPro" id="IPR007390">
    <property type="entry name" value="Spore_V_R"/>
</dbReference>
<sequence length="507" mass="58970">MNAPEPGIAAGRDWSFDQLQRSYDRIEKIALHELGLNVYPNQIEVITSEQMLDAYSSIGLPLMYRHWSFGKRFARDETLYRSGQQGLAYEIVINSDPCIVYIMEENSMAMQALVMAHAAFGHNHFFKNNALFRQWTDAGGILDYMDFAKSYISRCEERYGEEEVERLLDAAHALMTQGVSRYPRRNLPTLQDEARREAERRAEAERTFNDLWRTLPSRSGVASGLSERAARQSLLGLPEENILYFLEKKAPLLKDWQREILRIVRHVAQYFYPQKQTRLMNEGCATWTHYHIMNRLHEQGFLQEGAFLEFLHSHTSVVFQPDFDDRRYSGINPYALGFAMMEDIVRICENPDEEDRAWFPDIAGNRAGLETLKDAWENYRDESFIRQFLSPRLIRKLKLFALHDDSRSDLLVRSIHNERGYRTIRSTLADQFDTVRMEPELEIVDVDLVGDRRLILQHRVHNGILLESGDTTLVLQRLAELWGYEVKLEEIDAVTNAVLQTHEAGSR</sequence>